<dbReference type="EMBL" id="KV922100">
    <property type="protein sequence ID" value="ORE01761.1"/>
    <property type="molecule type" value="Genomic_DNA"/>
</dbReference>
<dbReference type="OrthoDB" id="9974725at2759"/>
<keyword evidence="1" id="KW-0732">Signal</keyword>
<name>A0A1X0QPT8_RHIZD</name>
<reference evidence="2" key="1">
    <citation type="journal article" date="2016" name="Proc. Natl. Acad. Sci. U.S.A.">
        <title>Lipid metabolic changes in an early divergent fungus govern the establishment of a mutualistic symbiosis with endobacteria.</title>
        <authorList>
            <person name="Lastovetsky O.A."/>
            <person name="Gaspar M.L."/>
            <person name="Mondo S.J."/>
            <person name="LaButti K.M."/>
            <person name="Sandor L."/>
            <person name="Grigoriev I.V."/>
            <person name="Henry S.A."/>
            <person name="Pawlowska T.E."/>
        </authorList>
    </citation>
    <scope>NUCLEOTIDE SEQUENCE [LARGE SCALE GENOMIC DNA]</scope>
    <source>
        <strain evidence="2">ATCC 52814</strain>
    </source>
</reference>
<feature type="signal peptide" evidence="1">
    <location>
        <begin position="1"/>
        <end position="20"/>
    </location>
</feature>
<evidence type="ECO:0008006" key="3">
    <source>
        <dbReference type="Google" id="ProtNLM"/>
    </source>
</evidence>
<dbReference type="AlphaFoldDB" id="A0A1X0QPT8"/>
<dbReference type="VEuPathDB" id="FungiDB:BCV72DRAFT_309730"/>
<organism evidence="2">
    <name type="scientific">Rhizopus microsporus var. microsporus</name>
    <dbReference type="NCBI Taxonomy" id="86635"/>
    <lineage>
        <taxon>Eukaryota</taxon>
        <taxon>Fungi</taxon>
        <taxon>Fungi incertae sedis</taxon>
        <taxon>Mucoromycota</taxon>
        <taxon>Mucoromycotina</taxon>
        <taxon>Mucoromycetes</taxon>
        <taxon>Mucorales</taxon>
        <taxon>Mucorineae</taxon>
        <taxon>Rhizopodaceae</taxon>
        <taxon>Rhizopus</taxon>
    </lineage>
</organism>
<sequence>MKTLTIVSLVMASAFSIVSARCSFGAQAGCGGSESINKRDFQCCMDRLERADHFKKSEATCGSIRCSGFVGNDFRDLRQKLWDQCLSGGRSHHDGQSWCRGIESDMYLRYDKI</sequence>
<gene>
    <name evidence="2" type="ORF">BCV72DRAFT_309730</name>
</gene>
<proteinExistence type="predicted"/>
<evidence type="ECO:0000313" key="2">
    <source>
        <dbReference type="EMBL" id="ORE01761.1"/>
    </source>
</evidence>
<dbReference type="Proteomes" id="UP000242414">
    <property type="component" value="Unassembled WGS sequence"/>
</dbReference>
<accession>A0A1X0QPT8</accession>
<evidence type="ECO:0000256" key="1">
    <source>
        <dbReference type="SAM" id="SignalP"/>
    </source>
</evidence>
<protein>
    <recommendedName>
        <fullName evidence="3">Extracellular membrane protein CFEM domain-containing protein</fullName>
    </recommendedName>
</protein>
<feature type="chain" id="PRO_5012213664" description="Extracellular membrane protein CFEM domain-containing protein" evidence="1">
    <location>
        <begin position="21"/>
        <end position="113"/>
    </location>
</feature>